<evidence type="ECO:0000313" key="3">
    <source>
        <dbReference type="Proteomes" id="UP000550260"/>
    </source>
</evidence>
<feature type="compositionally biased region" description="Basic and acidic residues" evidence="1">
    <location>
        <begin position="285"/>
        <end position="298"/>
    </location>
</feature>
<feature type="compositionally biased region" description="Basic residues" evidence="1">
    <location>
        <begin position="172"/>
        <end position="183"/>
    </location>
</feature>
<organism evidence="2 3">
    <name type="scientific">Amycolatopsis echigonensis</name>
    <dbReference type="NCBI Taxonomy" id="2576905"/>
    <lineage>
        <taxon>Bacteria</taxon>
        <taxon>Bacillati</taxon>
        <taxon>Actinomycetota</taxon>
        <taxon>Actinomycetes</taxon>
        <taxon>Pseudonocardiales</taxon>
        <taxon>Pseudonocardiaceae</taxon>
        <taxon>Amycolatopsis</taxon>
    </lineage>
</organism>
<feature type="region of interest" description="Disordered" evidence="1">
    <location>
        <begin position="163"/>
        <end position="195"/>
    </location>
</feature>
<name>A0A8E1W5S2_9PSEU</name>
<evidence type="ECO:0000256" key="1">
    <source>
        <dbReference type="SAM" id="MobiDB-lite"/>
    </source>
</evidence>
<sequence>MFLVETLEDLVHNYLENPARPGSAVGKVNAQDLVSHVVQHLAERGVDVGFQDGSRLTLPGSAPRWPESERHRLPLVLQENDDGHVRIYCDGRDCVWSWPLYQHANAQTNGDTITNAVEHAIRRHRHSWPLRQPATQLSEMPSSAPTRHGEGIALHGLTHIRRSSNRHDYQRHSRCPATHRRDQRPRGTPALGLVGPGDATRYHATLINAAPSATTVGTASGGTFRALVITIELFSLSPTSIVIPRPNADLDRYTAEEWVFRRFPGGWWAGVRPLLAALGWTPTTDRDTSYRSTDHRDITTAQRGPDAAR</sequence>
<dbReference type="AlphaFoldDB" id="A0A8E1W5S2"/>
<dbReference type="EMBL" id="JACJHR010000065">
    <property type="protein sequence ID" value="MBB2504110.1"/>
    <property type="molecule type" value="Genomic_DNA"/>
</dbReference>
<dbReference type="RefSeq" id="WP_146240086.1">
    <property type="nucleotide sequence ID" value="NZ_JACJHR010000065.1"/>
</dbReference>
<feature type="region of interest" description="Disordered" evidence="1">
    <location>
        <begin position="285"/>
        <end position="309"/>
    </location>
</feature>
<protein>
    <submittedName>
        <fullName evidence="2">Uncharacterized protein</fullName>
    </submittedName>
</protein>
<comment type="caution">
    <text evidence="2">The sequence shown here is derived from an EMBL/GenBank/DDBJ whole genome shotgun (WGS) entry which is preliminary data.</text>
</comment>
<accession>A0A8E1W5S2</accession>
<gene>
    <name evidence="2" type="ORF">H5411_33830</name>
</gene>
<proteinExistence type="predicted"/>
<evidence type="ECO:0000313" key="2">
    <source>
        <dbReference type="EMBL" id="MBB2504110.1"/>
    </source>
</evidence>
<reference evidence="2 3" key="1">
    <citation type="submission" date="2020-08" db="EMBL/GenBank/DDBJ databases">
        <title>Amycolatopsis echigonensis JCM 21831.</title>
        <authorList>
            <person name="Tedsree N."/>
            <person name="Kuncharoen N."/>
            <person name="Likhitwitayawuid K."/>
            <person name="Tanasupawat S."/>
        </authorList>
    </citation>
    <scope>NUCLEOTIDE SEQUENCE [LARGE SCALE GENOMIC DNA]</scope>
    <source>
        <strain evidence="2 3">JCM 21831</strain>
    </source>
</reference>
<dbReference type="Proteomes" id="UP000550260">
    <property type="component" value="Unassembled WGS sequence"/>
</dbReference>